<name>A0ABP8K9G1_9MICO</name>
<evidence type="ECO:0008006" key="6">
    <source>
        <dbReference type="Google" id="ProtNLM"/>
    </source>
</evidence>
<dbReference type="Gene3D" id="3.20.170.20">
    <property type="entry name" value="Protein of unknown function DUF952"/>
    <property type="match status" value="1"/>
</dbReference>
<evidence type="ECO:0000256" key="3">
    <source>
        <dbReference type="ARBA" id="ARBA00023277"/>
    </source>
</evidence>
<dbReference type="EMBL" id="BAABFX010000048">
    <property type="protein sequence ID" value="GAA4402559.1"/>
    <property type="molecule type" value="Genomic_DNA"/>
</dbReference>
<dbReference type="CDD" id="cd09019">
    <property type="entry name" value="galactose_mutarotase_like"/>
    <property type="match status" value="1"/>
</dbReference>
<dbReference type="Pfam" id="PF01263">
    <property type="entry name" value="Aldose_epim"/>
    <property type="match status" value="1"/>
</dbReference>
<dbReference type="InterPro" id="IPR014718">
    <property type="entry name" value="GH-type_carb-bd"/>
</dbReference>
<dbReference type="Proteomes" id="UP001500390">
    <property type="component" value="Unassembled WGS sequence"/>
</dbReference>
<dbReference type="Pfam" id="PF06108">
    <property type="entry name" value="DUF952"/>
    <property type="match status" value="1"/>
</dbReference>
<comment type="similarity">
    <text evidence="1">Belongs to the aldose epimerase family.</text>
</comment>
<evidence type="ECO:0000313" key="4">
    <source>
        <dbReference type="EMBL" id="GAA4402559.1"/>
    </source>
</evidence>
<accession>A0ABP8K9G1</accession>
<dbReference type="PANTHER" id="PTHR10091:SF0">
    <property type="entry name" value="GALACTOSE MUTAROTASE"/>
    <property type="match status" value="1"/>
</dbReference>
<dbReference type="SUPFAM" id="SSF56399">
    <property type="entry name" value="ADP-ribosylation"/>
    <property type="match status" value="1"/>
</dbReference>
<comment type="caution">
    <text evidence="4">The sequence shown here is derived from an EMBL/GenBank/DDBJ whole genome shotgun (WGS) entry which is preliminary data.</text>
</comment>
<dbReference type="PANTHER" id="PTHR10091">
    <property type="entry name" value="ALDOSE-1-EPIMERASE"/>
    <property type="match status" value="1"/>
</dbReference>
<dbReference type="RefSeq" id="WP_159901852.1">
    <property type="nucleotide sequence ID" value="NZ_BAABFX010000048.1"/>
</dbReference>
<dbReference type="NCBIfam" id="NF008277">
    <property type="entry name" value="PRK11055.1"/>
    <property type="match status" value="1"/>
</dbReference>
<evidence type="ECO:0000256" key="2">
    <source>
        <dbReference type="ARBA" id="ARBA00023235"/>
    </source>
</evidence>
<organism evidence="4 5">
    <name type="scientific">Ornithinibacter aureus</name>
    <dbReference type="NCBI Taxonomy" id="622664"/>
    <lineage>
        <taxon>Bacteria</taxon>
        <taxon>Bacillati</taxon>
        <taxon>Actinomycetota</taxon>
        <taxon>Actinomycetes</taxon>
        <taxon>Micrococcales</taxon>
        <taxon>Intrasporangiaceae</taxon>
        <taxon>Ornithinibacter</taxon>
    </lineage>
</organism>
<evidence type="ECO:0000313" key="5">
    <source>
        <dbReference type="Proteomes" id="UP001500390"/>
    </source>
</evidence>
<gene>
    <name evidence="4" type="ORF">GCM10023153_31730</name>
</gene>
<keyword evidence="2" id="KW-0413">Isomerase</keyword>
<dbReference type="InterPro" id="IPR011013">
    <property type="entry name" value="Gal_mutarotase_sf_dom"/>
</dbReference>
<dbReference type="InterPro" id="IPR008183">
    <property type="entry name" value="Aldose_1/G6P_1-epimerase"/>
</dbReference>
<dbReference type="Gene3D" id="2.70.98.10">
    <property type="match status" value="1"/>
</dbReference>
<sequence length="446" mass="48180">MSEPDPIHHLAEAVHWQQAQHTGEYRQSTLGRTLEDEGFIHCSAQQQVAGVLRRYYAAHDGELVLLTIDPARLTAPLRWDVANPATGEQFPHVYGPLNPDAVVATRVLHPPHAAAPQSITLRADGIELEVLAAGASVRRLRLGHDPATAVDVVLGHADPQTYRFAGGYLGATIGRLANRLAGGSFTVDGETFHLPSNEGTTTLDGGFNGFDRMPWHVTARTDTRVRLTLTSPDGDNGFPGTVDVSVTYTVSPGQVRIDYTATTDRATPFSITNHAYVNLDGEGSGTVDDHDIEVTASAMLPIDEANLPTGEIRPVEGTAFDLREPRRVGDVLASDDEQLRRGKGLDHTFVLDGRTDETGLRRAVRLRGANGRVLEVLTDQPGVQVYTGAHFDHSILGLSGATYGPRAGIALETQGFPDAVHHPHFPDTVLRPGTPLRSTTIWRLTT</sequence>
<keyword evidence="3" id="KW-0119">Carbohydrate metabolism</keyword>
<protein>
    <recommendedName>
        <fullName evidence="6">Aldose 1-epimerase</fullName>
    </recommendedName>
</protein>
<proteinExistence type="inferred from homology"/>
<keyword evidence="5" id="KW-1185">Reference proteome</keyword>
<evidence type="ECO:0000256" key="1">
    <source>
        <dbReference type="ARBA" id="ARBA00006206"/>
    </source>
</evidence>
<dbReference type="SUPFAM" id="SSF74650">
    <property type="entry name" value="Galactose mutarotase-like"/>
    <property type="match status" value="1"/>
</dbReference>
<dbReference type="InterPro" id="IPR047215">
    <property type="entry name" value="Galactose_mutarotase-like"/>
</dbReference>
<dbReference type="InterPro" id="IPR009297">
    <property type="entry name" value="DUF952"/>
</dbReference>
<reference evidence="5" key="1">
    <citation type="journal article" date="2019" name="Int. J. Syst. Evol. Microbiol.">
        <title>The Global Catalogue of Microorganisms (GCM) 10K type strain sequencing project: providing services to taxonomists for standard genome sequencing and annotation.</title>
        <authorList>
            <consortium name="The Broad Institute Genomics Platform"/>
            <consortium name="The Broad Institute Genome Sequencing Center for Infectious Disease"/>
            <person name="Wu L."/>
            <person name="Ma J."/>
        </authorList>
    </citation>
    <scope>NUCLEOTIDE SEQUENCE [LARGE SCALE GENOMIC DNA]</scope>
    <source>
        <strain evidence="5">JCM 17738</strain>
    </source>
</reference>